<dbReference type="Gramene" id="CDF40668">
    <property type="protein sequence ID" value="CDF40668"/>
    <property type="gene ID" value="CHC_T00007040001"/>
</dbReference>
<dbReference type="Proteomes" id="UP000012073">
    <property type="component" value="Unassembled WGS sequence"/>
</dbReference>
<dbReference type="GeneID" id="17318694"/>
<evidence type="ECO:0000313" key="3">
    <source>
        <dbReference type="Proteomes" id="UP000012073"/>
    </source>
</evidence>
<accession>R7QSF1</accession>
<dbReference type="AlphaFoldDB" id="R7QSF1"/>
<evidence type="ECO:0000256" key="1">
    <source>
        <dbReference type="SAM" id="MobiDB-lite"/>
    </source>
</evidence>
<protein>
    <submittedName>
        <fullName evidence="2">Uncharacterized protein</fullName>
    </submittedName>
</protein>
<dbReference type="EMBL" id="HG002227">
    <property type="protein sequence ID" value="CDF40668.1"/>
    <property type="molecule type" value="Genomic_DNA"/>
</dbReference>
<evidence type="ECO:0000313" key="2">
    <source>
        <dbReference type="EMBL" id="CDF40668.1"/>
    </source>
</evidence>
<proteinExistence type="predicted"/>
<gene>
    <name evidence="2" type="ORF">CHC_T00007040001</name>
</gene>
<sequence length="619" mass="67383">MSGSRPRKCTFVSATSSGRTTRCRRDIYCNTYLRCYTHCQCRGSEVGRPPRTLYHGRALSEGVTYMTSGIKETRETATHPDVSICEGASYKSGGVWELGIRDVPHRRRDSGYGRSDSSESSTGSSPSYTREIDCSAACALGRERKRYGRALDANVSIVTPSVYDGAPLGSTGNRMPSRSEEVRCAFALWETADLAFATAPGPWDGSGGSWRFSLKGGKIFLWSRGTCVQVRRVSDIYHSPWYRASGRSRLTLAARAKAVAEGLVSLANAGTVRIVKDFRGAKFSVLFDAPLPVTSKGKTPWAKVVRPGTSWWLDCCVATDDDMGPSHIDEEMLVPHCVDWVGSGCSTGDMPTTVSGSYHFRERISDDDWVAAKVLNANEVECIGVPVYVMRSDLFYTGKRRICVLEHDVAFDIAHGAKYLVVGQNRGIFFLEENLEDPRLLFKPLISTHLRADGRTMVCHNDLSVRMNRLLWQHVSSQGGKATLDICEAAGSLGVDVGAAVIALSSGNYTSPIAVEQQRAFDMMFRDDGPGPLLHVSVRTADLICRTSMPLSGERMQSIKSGEVAVFESTEDGVWTGIGPPIDPLRERGDSGGGLAGTALHADLPVVTPVLGLDARVRI</sequence>
<keyword evidence="3" id="KW-1185">Reference proteome</keyword>
<feature type="compositionally biased region" description="Low complexity" evidence="1">
    <location>
        <begin position="112"/>
        <end position="129"/>
    </location>
</feature>
<name>R7QSF1_CHOCR</name>
<dbReference type="RefSeq" id="XP_005710962.1">
    <property type="nucleotide sequence ID" value="XM_005710905.1"/>
</dbReference>
<reference evidence="3" key="1">
    <citation type="journal article" date="2013" name="Proc. Natl. Acad. Sci. U.S.A.">
        <title>Genome structure and metabolic features in the red seaweed Chondrus crispus shed light on evolution of the Archaeplastida.</title>
        <authorList>
            <person name="Collen J."/>
            <person name="Porcel B."/>
            <person name="Carre W."/>
            <person name="Ball S.G."/>
            <person name="Chaparro C."/>
            <person name="Tonon T."/>
            <person name="Barbeyron T."/>
            <person name="Michel G."/>
            <person name="Noel B."/>
            <person name="Valentin K."/>
            <person name="Elias M."/>
            <person name="Artiguenave F."/>
            <person name="Arun A."/>
            <person name="Aury J.M."/>
            <person name="Barbosa-Neto J.F."/>
            <person name="Bothwell J.H."/>
            <person name="Bouget F.Y."/>
            <person name="Brillet L."/>
            <person name="Cabello-Hurtado F."/>
            <person name="Capella-Gutierrez S."/>
            <person name="Charrier B."/>
            <person name="Cladiere L."/>
            <person name="Cock J.M."/>
            <person name="Coelho S.M."/>
            <person name="Colleoni C."/>
            <person name="Czjzek M."/>
            <person name="Da Silva C."/>
            <person name="Delage L."/>
            <person name="Denoeud F."/>
            <person name="Deschamps P."/>
            <person name="Dittami S.M."/>
            <person name="Gabaldon T."/>
            <person name="Gachon C.M."/>
            <person name="Groisillier A."/>
            <person name="Herve C."/>
            <person name="Jabbari K."/>
            <person name="Katinka M."/>
            <person name="Kloareg B."/>
            <person name="Kowalczyk N."/>
            <person name="Labadie K."/>
            <person name="Leblanc C."/>
            <person name="Lopez P.J."/>
            <person name="McLachlan D.H."/>
            <person name="Meslet-Cladiere L."/>
            <person name="Moustafa A."/>
            <person name="Nehr Z."/>
            <person name="Nyvall Collen P."/>
            <person name="Panaud O."/>
            <person name="Partensky F."/>
            <person name="Poulain J."/>
            <person name="Rensing S.A."/>
            <person name="Rousvoal S."/>
            <person name="Samson G."/>
            <person name="Symeonidi A."/>
            <person name="Weissenbach J."/>
            <person name="Zambounis A."/>
            <person name="Wincker P."/>
            <person name="Boyen C."/>
        </authorList>
    </citation>
    <scope>NUCLEOTIDE SEQUENCE [LARGE SCALE GENOMIC DNA]</scope>
    <source>
        <strain evidence="3">cv. Stackhouse</strain>
    </source>
</reference>
<feature type="region of interest" description="Disordered" evidence="1">
    <location>
        <begin position="107"/>
        <end position="129"/>
    </location>
</feature>
<organism evidence="2 3">
    <name type="scientific">Chondrus crispus</name>
    <name type="common">Carrageen Irish moss</name>
    <name type="synonym">Polymorpha crispa</name>
    <dbReference type="NCBI Taxonomy" id="2769"/>
    <lineage>
        <taxon>Eukaryota</taxon>
        <taxon>Rhodophyta</taxon>
        <taxon>Florideophyceae</taxon>
        <taxon>Rhodymeniophycidae</taxon>
        <taxon>Gigartinales</taxon>
        <taxon>Gigartinaceae</taxon>
        <taxon>Chondrus</taxon>
    </lineage>
</organism>
<dbReference type="KEGG" id="ccp:CHC_T00007040001"/>